<keyword evidence="3" id="KW-1185">Reference proteome</keyword>
<feature type="transmembrane region" description="Helical" evidence="1">
    <location>
        <begin position="441"/>
        <end position="460"/>
    </location>
</feature>
<proteinExistence type="predicted"/>
<organism evidence="2 3">
    <name type="scientific">Brasilonema octagenarum UFV-OR1</name>
    <dbReference type="NCBI Taxonomy" id="417115"/>
    <lineage>
        <taxon>Bacteria</taxon>
        <taxon>Bacillati</taxon>
        <taxon>Cyanobacteriota</taxon>
        <taxon>Cyanophyceae</taxon>
        <taxon>Nostocales</taxon>
        <taxon>Scytonemataceae</taxon>
        <taxon>Brasilonema</taxon>
        <taxon>Octagenarum group</taxon>
    </lineage>
</organism>
<comment type="caution">
    <text evidence="2">The sequence shown here is derived from an EMBL/GenBank/DDBJ whole genome shotgun (WGS) entry which is preliminary data.</text>
</comment>
<dbReference type="EMBL" id="QMEC01000064">
    <property type="protein sequence ID" value="NMF64410.1"/>
    <property type="molecule type" value="Genomic_DNA"/>
</dbReference>
<evidence type="ECO:0000313" key="2">
    <source>
        <dbReference type="EMBL" id="NMF64410.1"/>
    </source>
</evidence>
<keyword evidence="1" id="KW-0472">Membrane</keyword>
<reference evidence="2 3" key="1">
    <citation type="submission" date="2018-06" db="EMBL/GenBank/DDBJ databases">
        <title>Comparative genomics of Brasilonema spp. strains.</title>
        <authorList>
            <person name="Alvarenga D.O."/>
            <person name="Fiore M.F."/>
            <person name="Varani A.M."/>
        </authorList>
    </citation>
    <scope>NUCLEOTIDE SEQUENCE [LARGE SCALE GENOMIC DNA]</scope>
    <source>
        <strain evidence="2 3">UFV-OR1</strain>
    </source>
</reference>
<evidence type="ECO:0000313" key="3">
    <source>
        <dbReference type="Proteomes" id="UP000762253"/>
    </source>
</evidence>
<evidence type="ECO:0008006" key="4">
    <source>
        <dbReference type="Google" id="ProtNLM"/>
    </source>
</evidence>
<name>A0ABX1MBE7_9CYAN</name>
<feature type="transmembrane region" description="Helical" evidence="1">
    <location>
        <begin position="402"/>
        <end position="421"/>
    </location>
</feature>
<keyword evidence="1" id="KW-0812">Transmembrane</keyword>
<gene>
    <name evidence="2" type="ORF">DP115_17180</name>
</gene>
<keyword evidence="1" id="KW-1133">Transmembrane helix</keyword>
<dbReference type="RefSeq" id="WP_169265992.1">
    <property type="nucleotide sequence ID" value="NZ_QMEC01000064.1"/>
</dbReference>
<evidence type="ECO:0000256" key="1">
    <source>
        <dbReference type="SAM" id="Phobius"/>
    </source>
</evidence>
<accession>A0ABX1MBE7</accession>
<protein>
    <recommendedName>
        <fullName evidence="4">CorA-like Mg2+ transporter protein</fullName>
    </recommendedName>
</protein>
<dbReference type="Proteomes" id="UP000762253">
    <property type="component" value="Unassembled WGS sequence"/>
</dbReference>
<sequence>MNDLIYYPTLDVFVYQLRDGLGDSEAQVAENHDKFWNNLPPKLHVYLEEELAAENPEYIKLLDLLDPKYRKPFNIKDNHLIFQDKVADYQIGGYYYPVRLSDTYGLLFDCSVDDFDHPHSVTFFQKLKEKASAKNGNLGKTWMLSGCLPANFQANLEDLAKASANALIPGDWQELKIGNFLGATVFEVWKSPQKWENVAEENTHILIFFYPALNIMEEAAGFYGDWLRLLCVRNKILWEYAYAEKTTRSLQAEYKSITENVAKVKSLYTEHGEVILSGNKLQYLQKILSESIATLSDYLRKISDLEIISLAIETNLSNYQKYHQQIVQKAEQKQQEYGNLGDTDLGFLKNFSDIVEEKYKAQVAQDRASLSVGLRILEDLINTVRGIIEIEQTKSDRTLDNTIALAGIGLAISGITATAISTQQPPVASYKDFSFVGSPTFVWSIVFSSPFLIVLILRLLRR</sequence>